<keyword evidence="3" id="KW-1185">Reference proteome</keyword>
<organism evidence="2 3">
    <name type="scientific">Portunus trituberculatus</name>
    <name type="common">Swimming crab</name>
    <name type="synonym">Neptunus trituberculatus</name>
    <dbReference type="NCBI Taxonomy" id="210409"/>
    <lineage>
        <taxon>Eukaryota</taxon>
        <taxon>Metazoa</taxon>
        <taxon>Ecdysozoa</taxon>
        <taxon>Arthropoda</taxon>
        <taxon>Crustacea</taxon>
        <taxon>Multicrustacea</taxon>
        <taxon>Malacostraca</taxon>
        <taxon>Eumalacostraca</taxon>
        <taxon>Eucarida</taxon>
        <taxon>Decapoda</taxon>
        <taxon>Pleocyemata</taxon>
        <taxon>Brachyura</taxon>
        <taxon>Eubrachyura</taxon>
        <taxon>Portunoidea</taxon>
        <taxon>Portunidae</taxon>
        <taxon>Portuninae</taxon>
        <taxon>Portunus</taxon>
    </lineage>
</organism>
<sequence>MQPPSPSPMPRLRLLLSPFSSLPPSVAEKRPTESPASVTCILLPEAPAAACVFKNSGEGWRVKRSYSKVTRPGIIDPESWDDPHSQQGTSSTWVRPPEQS</sequence>
<dbReference type="EMBL" id="VSRR010013285">
    <property type="protein sequence ID" value="MPC55568.1"/>
    <property type="molecule type" value="Genomic_DNA"/>
</dbReference>
<gene>
    <name evidence="2" type="ORF">E2C01_049510</name>
</gene>
<name>A0A5B7GEK5_PORTR</name>
<dbReference type="AlphaFoldDB" id="A0A5B7GEK5"/>
<dbReference type="Proteomes" id="UP000324222">
    <property type="component" value="Unassembled WGS sequence"/>
</dbReference>
<evidence type="ECO:0000256" key="1">
    <source>
        <dbReference type="SAM" id="MobiDB-lite"/>
    </source>
</evidence>
<accession>A0A5B7GEK5</accession>
<proteinExistence type="predicted"/>
<reference evidence="2 3" key="1">
    <citation type="submission" date="2019-05" db="EMBL/GenBank/DDBJ databases">
        <title>Another draft genome of Portunus trituberculatus and its Hox gene families provides insights of decapod evolution.</title>
        <authorList>
            <person name="Jeong J.-H."/>
            <person name="Song I."/>
            <person name="Kim S."/>
            <person name="Choi T."/>
            <person name="Kim D."/>
            <person name="Ryu S."/>
            <person name="Kim W."/>
        </authorList>
    </citation>
    <scope>NUCLEOTIDE SEQUENCE [LARGE SCALE GENOMIC DNA]</scope>
    <source>
        <tissue evidence="2">Muscle</tissue>
    </source>
</reference>
<feature type="compositionally biased region" description="Polar residues" evidence="1">
    <location>
        <begin position="85"/>
        <end position="100"/>
    </location>
</feature>
<comment type="caution">
    <text evidence="2">The sequence shown here is derived from an EMBL/GenBank/DDBJ whole genome shotgun (WGS) entry which is preliminary data.</text>
</comment>
<feature type="region of interest" description="Disordered" evidence="1">
    <location>
        <begin position="71"/>
        <end position="100"/>
    </location>
</feature>
<protein>
    <submittedName>
        <fullName evidence="2">Uncharacterized protein</fullName>
    </submittedName>
</protein>
<evidence type="ECO:0000313" key="2">
    <source>
        <dbReference type="EMBL" id="MPC55568.1"/>
    </source>
</evidence>
<evidence type="ECO:0000313" key="3">
    <source>
        <dbReference type="Proteomes" id="UP000324222"/>
    </source>
</evidence>